<dbReference type="RefSeq" id="WP_163941306.1">
    <property type="nucleotide sequence ID" value="NZ_JAAHBU010000036.1"/>
</dbReference>
<evidence type="ECO:0000313" key="5">
    <source>
        <dbReference type="Proteomes" id="UP000482634"/>
    </source>
</evidence>
<keyword evidence="1" id="KW-0812">Transmembrane</keyword>
<keyword evidence="5" id="KW-1185">Reference proteome</keyword>
<reference evidence="4 5" key="1">
    <citation type="submission" date="2020-02" db="EMBL/GenBank/DDBJ databases">
        <title>Broccoli isolated Pseudomonas sp.</title>
        <authorList>
            <person name="Fujikawa T."/>
            <person name="Sawada H."/>
        </authorList>
    </citation>
    <scope>NUCLEOTIDE SEQUENCE [LARGE SCALE GENOMIC DNA]</scope>
    <source>
        <strain evidence="3 5">MAFF212427</strain>
        <strain evidence="2 4">MAFF212428</strain>
    </source>
</reference>
<comment type="caution">
    <text evidence="3">The sequence shown here is derived from an EMBL/GenBank/DDBJ whole genome shotgun (WGS) entry which is preliminary data.</text>
</comment>
<dbReference type="EMBL" id="JAAHBV010000517">
    <property type="protein sequence ID" value="NER61720.1"/>
    <property type="molecule type" value="Genomic_DNA"/>
</dbReference>
<dbReference type="EMBL" id="JAAHBU010000036">
    <property type="protein sequence ID" value="NER63115.1"/>
    <property type="molecule type" value="Genomic_DNA"/>
</dbReference>
<sequence length="385" mass="42624">MKRIFAPGGALFSSLAILLTVIVGAYISLHSTTITGELDSICLWRCDAQAFNKASFALVLLILLGAVLLAREIAVTVENNSARNALHNHIKSTPSKSFLGNYTAFMRILGGHRKKFKEELTVPRPNPATLHQLIRECLHGVLSLAKDWDGNAGKSSVYRANIMMMLPSDLFNPVSLSDDSLGNIVDILDSSTLFLYNASVLGKVAKCSGILVLEDTTLTVSTKVEFGEQDDFMKGPVCFAYAEQGNSGTITQPILPGAPTCASFGTAQYLHDTKYEIEKFLENLEYKNKEYCNRFKQDVLEYYNGIEEAQSILSIPIQYRRDTATEQLPSYQTIAVLNIYRNKKDIFRDEDSAMNFAQLMEPICYHFGKMLVSLTQLGPDAPSAT</sequence>
<keyword evidence="1" id="KW-0472">Membrane</keyword>
<organism evidence="3 5">
    <name type="scientific">Pseudomonas brassicae</name>
    <dbReference type="NCBI Taxonomy" id="2708063"/>
    <lineage>
        <taxon>Bacteria</taxon>
        <taxon>Pseudomonadati</taxon>
        <taxon>Pseudomonadota</taxon>
        <taxon>Gammaproteobacteria</taxon>
        <taxon>Pseudomonadales</taxon>
        <taxon>Pseudomonadaceae</taxon>
        <taxon>Pseudomonas</taxon>
    </lineage>
</organism>
<keyword evidence="1" id="KW-1133">Transmembrane helix</keyword>
<name>A0A6B3NIS1_9PSED</name>
<dbReference type="Proteomes" id="UP000482634">
    <property type="component" value="Unassembled WGS sequence"/>
</dbReference>
<accession>A0A6B3NIS1</accession>
<evidence type="ECO:0000313" key="4">
    <source>
        <dbReference type="Proteomes" id="UP000480410"/>
    </source>
</evidence>
<evidence type="ECO:0000313" key="3">
    <source>
        <dbReference type="EMBL" id="NER63115.1"/>
    </source>
</evidence>
<protein>
    <submittedName>
        <fullName evidence="3">Uncharacterized protein</fullName>
    </submittedName>
</protein>
<gene>
    <name evidence="2" type="ORF">G3435_20715</name>
    <name evidence="3" type="ORF">G3436_03435</name>
</gene>
<feature type="transmembrane region" description="Helical" evidence="1">
    <location>
        <begin position="50"/>
        <end position="70"/>
    </location>
</feature>
<dbReference type="Proteomes" id="UP000480410">
    <property type="component" value="Unassembled WGS sequence"/>
</dbReference>
<feature type="transmembrane region" description="Helical" evidence="1">
    <location>
        <begin position="6"/>
        <end position="29"/>
    </location>
</feature>
<accession>A0A6M0D5S5</accession>
<evidence type="ECO:0000256" key="1">
    <source>
        <dbReference type="SAM" id="Phobius"/>
    </source>
</evidence>
<proteinExistence type="predicted"/>
<evidence type="ECO:0000313" key="2">
    <source>
        <dbReference type="EMBL" id="NER61720.1"/>
    </source>
</evidence>
<dbReference type="AlphaFoldDB" id="A0A6B3NIS1"/>